<evidence type="ECO:0000256" key="11">
    <source>
        <dbReference type="ARBA" id="ARBA00048573"/>
    </source>
</evidence>
<dbReference type="PROSITE" id="PS50862">
    <property type="entry name" value="AA_TRNA_LIGASE_II"/>
    <property type="match status" value="1"/>
</dbReference>
<keyword evidence="7" id="KW-0067">ATP-binding</keyword>
<evidence type="ECO:0000256" key="9">
    <source>
        <dbReference type="ARBA" id="ARBA00023146"/>
    </source>
</evidence>
<dbReference type="Pfam" id="PF00152">
    <property type="entry name" value="tRNA-synt_2"/>
    <property type="match status" value="1"/>
</dbReference>
<dbReference type="PANTHER" id="PTHR42918:SF7">
    <property type="entry name" value="LYSYL-TRNA SYNTHETASE"/>
    <property type="match status" value="1"/>
</dbReference>
<dbReference type="PANTHER" id="PTHR42918">
    <property type="entry name" value="LYSYL-TRNA SYNTHETASE"/>
    <property type="match status" value="1"/>
</dbReference>
<dbReference type="EC" id="6.1.1.6" evidence="3"/>
<evidence type="ECO:0000256" key="4">
    <source>
        <dbReference type="ARBA" id="ARBA00022490"/>
    </source>
</evidence>
<keyword evidence="8" id="KW-0648">Protein biosynthesis</keyword>
<evidence type="ECO:0000313" key="13">
    <source>
        <dbReference type="EMBL" id="KAK5580253.1"/>
    </source>
</evidence>
<evidence type="ECO:0000256" key="8">
    <source>
        <dbReference type="ARBA" id="ARBA00022917"/>
    </source>
</evidence>
<dbReference type="InterPro" id="IPR006195">
    <property type="entry name" value="aa-tRNA-synth_II"/>
</dbReference>
<keyword evidence="6" id="KW-0547">Nucleotide-binding</keyword>
<evidence type="ECO:0000259" key="12">
    <source>
        <dbReference type="PROSITE" id="PS50862"/>
    </source>
</evidence>
<dbReference type="EMBL" id="JAVFKY010000002">
    <property type="protein sequence ID" value="KAK5580253.1"/>
    <property type="molecule type" value="Genomic_DNA"/>
</dbReference>
<dbReference type="InterPro" id="IPR044136">
    <property type="entry name" value="Lys-tRNA-ligase_II_N"/>
</dbReference>
<comment type="similarity">
    <text evidence="2">Belongs to the class-II aminoacyl-tRNA synthetase family.</text>
</comment>
<keyword evidence="5" id="KW-0436">Ligase</keyword>
<dbReference type="PRINTS" id="PR00982">
    <property type="entry name" value="TRNASYNTHLYS"/>
</dbReference>
<dbReference type="InterPro" id="IPR002313">
    <property type="entry name" value="Lys-tRNA-ligase_II"/>
</dbReference>
<dbReference type="InterPro" id="IPR018149">
    <property type="entry name" value="Lys-tRNA-synth_II_C"/>
</dbReference>
<evidence type="ECO:0000256" key="7">
    <source>
        <dbReference type="ARBA" id="ARBA00022840"/>
    </source>
</evidence>
<dbReference type="InterPro" id="IPR004364">
    <property type="entry name" value="Aa-tRNA-synt_II"/>
</dbReference>
<dbReference type="AlphaFoldDB" id="A0AAN7U2G5"/>
<dbReference type="SUPFAM" id="SSF50249">
    <property type="entry name" value="Nucleic acid-binding proteins"/>
    <property type="match status" value="1"/>
</dbReference>
<dbReference type="GO" id="GO:0004824">
    <property type="term" value="F:lysine-tRNA ligase activity"/>
    <property type="evidence" value="ECO:0007669"/>
    <property type="project" value="UniProtKB-EC"/>
</dbReference>
<dbReference type="InterPro" id="IPR034762">
    <property type="entry name" value="Lys-tRNA-ligase_II_bac/euk"/>
</dbReference>
<dbReference type="Gene3D" id="3.30.930.10">
    <property type="entry name" value="Bira Bifunctional Protein, Domain 2"/>
    <property type="match status" value="1"/>
</dbReference>
<evidence type="ECO:0000313" key="14">
    <source>
        <dbReference type="Proteomes" id="UP001344447"/>
    </source>
</evidence>
<dbReference type="FunFam" id="2.40.50.140:FF:000691">
    <property type="entry name" value="Lysine--tRNA ligase, mitochondrial"/>
    <property type="match status" value="1"/>
</dbReference>
<dbReference type="SUPFAM" id="SSF55681">
    <property type="entry name" value="Class II aaRS and biotin synthetases"/>
    <property type="match status" value="1"/>
</dbReference>
<dbReference type="InterPro" id="IPR045864">
    <property type="entry name" value="aa-tRNA-synth_II/BPL/LPL"/>
</dbReference>
<dbReference type="HAMAP" id="MF_00252">
    <property type="entry name" value="Lys_tRNA_synth_class2"/>
    <property type="match status" value="1"/>
</dbReference>
<dbReference type="GO" id="GO:0005524">
    <property type="term" value="F:ATP binding"/>
    <property type="evidence" value="ECO:0007669"/>
    <property type="project" value="UniProtKB-KW"/>
</dbReference>
<comment type="catalytic activity">
    <reaction evidence="11">
        <text>tRNA(Lys) + L-lysine + ATP = L-lysyl-tRNA(Lys) + AMP + diphosphate</text>
        <dbReference type="Rhea" id="RHEA:20792"/>
        <dbReference type="Rhea" id="RHEA-COMP:9696"/>
        <dbReference type="Rhea" id="RHEA-COMP:9697"/>
        <dbReference type="ChEBI" id="CHEBI:30616"/>
        <dbReference type="ChEBI" id="CHEBI:32551"/>
        <dbReference type="ChEBI" id="CHEBI:33019"/>
        <dbReference type="ChEBI" id="CHEBI:78442"/>
        <dbReference type="ChEBI" id="CHEBI:78529"/>
        <dbReference type="ChEBI" id="CHEBI:456215"/>
        <dbReference type="EC" id="6.1.1.6"/>
    </reaction>
</comment>
<evidence type="ECO:0000256" key="6">
    <source>
        <dbReference type="ARBA" id="ARBA00022741"/>
    </source>
</evidence>
<dbReference type="CDD" id="cd00775">
    <property type="entry name" value="LysRS_core"/>
    <property type="match status" value="1"/>
</dbReference>
<feature type="domain" description="Aminoacyl-transfer RNA synthetases class-II family profile" evidence="12">
    <location>
        <begin position="264"/>
        <end position="589"/>
    </location>
</feature>
<name>A0AAN7U2G5_9MYCE</name>
<dbReference type="FunFam" id="3.30.930.10:FF:000238">
    <property type="entry name" value="Lysine--tRNA ligase"/>
    <property type="match status" value="1"/>
</dbReference>
<dbReference type="Gene3D" id="2.40.50.140">
    <property type="entry name" value="Nucleic acid-binding proteins"/>
    <property type="match status" value="1"/>
</dbReference>
<keyword evidence="14" id="KW-1185">Reference proteome</keyword>
<evidence type="ECO:0000256" key="5">
    <source>
        <dbReference type="ARBA" id="ARBA00022598"/>
    </source>
</evidence>
<dbReference type="CDD" id="cd04322">
    <property type="entry name" value="LysRS_N"/>
    <property type="match status" value="1"/>
</dbReference>
<dbReference type="GO" id="GO:0005829">
    <property type="term" value="C:cytosol"/>
    <property type="evidence" value="ECO:0007669"/>
    <property type="project" value="TreeGrafter"/>
</dbReference>
<accession>A0AAN7U2G5</accession>
<protein>
    <recommendedName>
        <fullName evidence="3">lysine--tRNA ligase</fullName>
        <ecNumber evidence="3">6.1.1.6</ecNumber>
    </recommendedName>
    <alternativeName>
        <fullName evidence="10">Lysyl-tRNA synthetase</fullName>
    </alternativeName>
</protein>
<dbReference type="InterPro" id="IPR012340">
    <property type="entry name" value="NA-bd_OB-fold"/>
</dbReference>
<evidence type="ECO:0000256" key="1">
    <source>
        <dbReference type="ARBA" id="ARBA00004496"/>
    </source>
</evidence>
<dbReference type="Proteomes" id="UP001344447">
    <property type="component" value="Unassembled WGS sequence"/>
</dbReference>
<reference evidence="13 14" key="1">
    <citation type="submission" date="2023-11" db="EMBL/GenBank/DDBJ databases">
        <title>Dfirmibasis_genome.</title>
        <authorList>
            <person name="Edelbroek B."/>
            <person name="Kjellin J."/>
            <person name="Jerlstrom-Hultqvist J."/>
            <person name="Soderbom F."/>
        </authorList>
    </citation>
    <scope>NUCLEOTIDE SEQUENCE [LARGE SCALE GENOMIC DNA]</scope>
    <source>
        <strain evidence="13 14">TNS-C-14</strain>
    </source>
</reference>
<keyword evidence="9" id="KW-0030">Aminoacyl-tRNA synthetase</keyword>
<evidence type="ECO:0000256" key="10">
    <source>
        <dbReference type="ARBA" id="ARBA00030563"/>
    </source>
</evidence>
<dbReference type="PIRSF" id="PIRSF039101">
    <property type="entry name" value="LysRS2"/>
    <property type="match status" value="1"/>
</dbReference>
<gene>
    <name evidence="13" type="ORF">RB653_000268</name>
</gene>
<dbReference type="GO" id="GO:0006430">
    <property type="term" value="P:lysyl-tRNA aminoacylation"/>
    <property type="evidence" value="ECO:0007669"/>
    <property type="project" value="InterPro"/>
</dbReference>
<evidence type="ECO:0000256" key="2">
    <source>
        <dbReference type="ARBA" id="ARBA00008226"/>
    </source>
</evidence>
<comment type="caution">
    <text evidence="13">The sequence shown here is derived from an EMBL/GenBank/DDBJ whole genome shotgun (WGS) entry which is preliminary data.</text>
</comment>
<sequence length="610" mass="70263">MMLLKNLNKINKNNLILNFSKSIQKQSYLTTTTTATNNVINKNKNNINTTEVVIENDEDEINNENYLKQYSQSRDQMMNDYKEKTGKEIYESKARKITHTIKDFRKQFNDKLENGNKLTDIEAIILAGRVKSIRISSNKLVFIDIISSLSNQEISYDEIIGTNNENGDRLNGGQYSLQVMADKKFYKDNTEFETIILNLRRGDIIEINGLPAKTKVGEISIIPREINILTPCIRPIPQKLIDKEIRYRNRPLDFLVNTSTQKAFYIRSKMISYLRRFLVEKGYLEVDTPILSTNVGGANAKPFKTHSNSLNLDLFLRISPELFLKQLIISGFDKVFEIGKQFRNEGIDLTHNPEFTTCEFYQAYADYETMMTMTEELLSGMVYDTLGTYEVPLPSNPEIKINFKGPYKRINFIDKIQELTGRQLPKDLVSYDCIPDLLDICDSNNIKCKEPYTPTRILDEMASTLLEPLCIQPTFIQDHPLAMSPLAKIHRDSSQRTERFELFVGGKELVNAYSELNDPKEQRKRFLAQSMDRTTGDEEAQILDESFCNALELALPPTGGWGLGIDRLCMLFSNTTTIKDVILFPTMKPIQQQQQQQQQQQENQQKDKKE</sequence>
<evidence type="ECO:0000256" key="3">
    <source>
        <dbReference type="ARBA" id="ARBA00013166"/>
    </source>
</evidence>
<dbReference type="NCBIfam" id="TIGR00499">
    <property type="entry name" value="lysS_bact"/>
    <property type="match status" value="1"/>
</dbReference>
<organism evidence="13 14">
    <name type="scientific">Dictyostelium firmibasis</name>
    <dbReference type="NCBI Taxonomy" id="79012"/>
    <lineage>
        <taxon>Eukaryota</taxon>
        <taxon>Amoebozoa</taxon>
        <taxon>Evosea</taxon>
        <taxon>Eumycetozoa</taxon>
        <taxon>Dictyostelia</taxon>
        <taxon>Dictyosteliales</taxon>
        <taxon>Dictyosteliaceae</taxon>
        <taxon>Dictyostelium</taxon>
    </lineage>
</organism>
<proteinExistence type="inferred from homology"/>
<dbReference type="NCBIfam" id="NF001756">
    <property type="entry name" value="PRK00484.1"/>
    <property type="match status" value="1"/>
</dbReference>
<dbReference type="GO" id="GO:0000049">
    <property type="term" value="F:tRNA binding"/>
    <property type="evidence" value="ECO:0007669"/>
    <property type="project" value="TreeGrafter"/>
</dbReference>
<comment type="subcellular location">
    <subcellularLocation>
        <location evidence="1">Cytoplasm</location>
    </subcellularLocation>
</comment>
<keyword evidence="4" id="KW-0963">Cytoplasm</keyword>